<evidence type="ECO:0000313" key="2">
    <source>
        <dbReference type="Proteomes" id="UP000005808"/>
    </source>
</evidence>
<proteinExistence type="predicted"/>
<dbReference type="Proteomes" id="UP000005808">
    <property type="component" value="Unassembled WGS sequence"/>
</dbReference>
<comment type="caution">
    <text evidence="1">The sequence shown here is derived from an EMBL/GenBank/DDBJ whole genome shotgun (WGS) entry which is preliminary data.</text>
</comment>
<protein>
    <submittedName>
        <fullName evidence="1">Gluconolactonase</fullName>
    </submittedName>
</protein>
<dbReference type="PATRIC" id="fig|1127483.3.peg.735"/>
<dbReference type="AlphaFoldDB" id="H1RZI7"/>
<accession>H1RZI7</accession>
<gene>
    <name evidence="1" type="ORF">OR16_03632</name>
</gene>
<dbReference type="InterPro" id="IPR011042">
    <property type="entry name" value="6-blade_b-propeller_TolB-like"/>
</dbReference>
<evidence type="ECO:0000313" key="1">
    <source>
        <dbReference type="EMBL" id="EHP44329.1"/>
    </source>
</evidence>
<sequence length="79" mass="8336">MAIDSRDRLFVAHASLGCVWVLSRRGEPEAILTSPAGATTTNLAFLSAVEAGQRRKVFVTESETGTILFADLDEAGLGA</sequence>
<reference evidence="1 2" key="1">
    <citation type="journal article" date="2012" name="J. Bacteriol.">
        <title>De Novo Genome Project of Cupriavidus basilensis OR16.</title>
        <authorList>
            <person name="Cserhati M."/>
            <person name="Kriszt B."/>
            <person name="Szoboszlay S."/>
            <person name="Toth A."/>
            <person name="Szabo I."/>
            <person name="Tancsics A."/>
            <person name="Nagy I."/>
            <person name="Horvath B."/>
            <person name="Nagy I."/>
            <person name="Kukolya J."/>
        </authorList>
    </citation>
    <scope>NUCLEOTIDE SEQUENCE [LARGE SCALE GENOMIC DNA]</scope>
    <source>
        <strain evidence="1 2">OR16</strain>
    </source>
</reference>
<dbReference type="Gene3D" id="2.120.10.30">
    <property type="entry name" value="TolB, C-terminal domain"/>
    <property type="match status" value="1"/>
</dbReference>
<dbReference type="EMBL" id="AHJE01000010">
    <property type="protein sequence ID" value="EHP44329.1"/>
    <property type="molecule type" value="Genomic_DNA"/>
</dbReference>
<dbReference type="SUPFAM" id="SSF101898">
    <property type="entry name" value="NHL repeat"/>
    <property type="match status" value="1"/>
</dbReference>
<name>H1RZI7_9BURK</name>
<organism evidence="1 2">
    <name type="scientific">Cupriavidus basilensis OR16</name>
    <dbReference type="NCBI Taxonomy" id="1127483"/>
    <lineage>
        <taxon>Bacteria</taxon>
        <taxon>Pseudomonadati</taxon>
        <taxon>Pseudomonadota</taxon>
        <taxon>Betaproteobacteria</taxon>
        <taxon>Burkholderiales</taxon>
        <taxon>Burkholderiaceae</taxon>
        <taxon>Cupriavidus</taxon>
    </lineage>
</organism>